<evidence type="ECO:0000313" key="2">
    <source>
        <dbReference type="EMBL" id="EEQ97945.1"/>
    </source>
</evidence>
<dbReference type="Proteomes" id="UP000007800">
    <property type="component" value="Unassembled WGS sequence"/>
</dbReference>
<evidence type="ECO:0000256" key="1">
    <source>
        <dbReference type="SAM" id="MobiDB-lite"/>
    </source>
</evidence>
<sequence>MGCFSSKPEETNEATISKEGETTAVEASAAAVSTVPYENAGIDIDNTDPKLLPSAQCVQMPAAELLEATAMKSPEPVAVEEKTVVDPKVLPSAQTIAQPAQEKEAAAQQVTAATTSK</sequence>
<reference evidence="2 3" key="1">
    <citation type="submission" date="2008-07" db="EMBL/GenBank/DDBJ databases">
        <authorList>
            <person name="El-Sayed N."/>
            <person name="Caler E."/>
            <person name="Inman J."/>
            <person name="Amedeo P."/>
            <person name="Hass B."/>
            <person name="Wortman J."/>
        </authorList>
    </citation>
    <scope>NUCLEOTIDE SEQUENCE [LARGE SCALE GENOMIC DNA]</scope>
    <source>
        <strain evidence="3">ATCC 50983 / TXsc</strain>
    </source>
</reference>
<name>C5LZF1_PERM5</name>
<feature type="region of interest" description="Disordered" evidence="1">
    <location>
        <begin position="1"/>
        <end position="22"/>
    </location>
</feature>
<organism evidence="3">
    <name type="scientific">Perkinsus marinus (strain ATCC 50983 / TXsc)</name>
    <dbReference type="NCBI Taxonomy" id="423536"/>
    <lineage>
        <taxon>Eukaryota</taxon>
        <taxon>Sar</taxon>
        <taxon>Alveolata</taxon>
        <taxon>Perkinsozoa</taxon>
        <taxon>Perkinsea</taxon>
        <taxon>Perkinsida</taxon>
        <taxon>Perkinsidae</taxon>
        <taxon>Perkinsus</taxon>
    </lineage>
</organism>
<dbReference type="AlphaFoldDB" id="C5LZF1"/>
<dbReference type="RefSeq" id="XP_002765228.1">
    <property type="nucleotide sequence ID" value="XM_002765182.1"/>
</dbReference>
<proteinExistence type="predicted"/>
<dbReference type="InParanoid" id="C5LZF1"/>
<keyword evidence="3" id="KW-1185">Reference proteome</keyword>
<protein>
    <submittedName>
        <fullName evidence="2">Uncharacterized protein</fullName>
    </submittedName>
</protein>
<accession>C5LZF1</accession>
<dbReference type="EMBL" id="GG686856">
    <property type="protein sequence ID" value="EEQ97945.1"/>
    <property type="molecule type" value="Genomic_DNA"/>
</dbReference>
<evidence type="ECO:0000313" key="3">
    <source>
        <dbReference type="Proteomes" id="UP000007800"/>
    </source>
</evidence>
<gene>
    <name evidence="2" type="ORF">Pmar_PMAR025572</name>
</gene>
<dbReference type="GeneID" id="9037759"/>
<dbReference type="OrthoDB" id="448557at2759"/>